<reference evidence="1" key="1">
    <citation type="journal article" date="2020" name="bioRxiv">
        <title>Chromosome-level reference genome of the European wasp spider Argiope bruennichi: a resource for studies on range expansion and evolutionary adaptation.</title>
        <authorList>
            <person name="Sheffer M.M."/>
            <person name="Hoppe A."/>
            <person name="Krehenwinkel H."/>
            <person name="Uhl G."/>
            <person name="Kuss A.W."/>
            <person name="Jensen L."/>
            <person name="Jensen C."/>
            <person name="Gillespie R.G."/>
            <person name="Hoff K.J."/>
            <person name="Prost S."/>
        </authorList>
    </citation>
    <scope>NUCLEOTIDE SEQUENCE</scope>
</reference>
<keyword evidence="2" id="KW-1185">Reference proteome</keyword>
<gene>
    <name evidence="1" type="ORF">HNY73_016139</name>
</gene>
<accession>A0A8T0EI14</accession>
<protein>
    <submittedName>
        <fullName evidence="1">Uncharacterized protein</fullName>
    </submittedName>
</protein>
<reference evidence="1" key="2">
    <citation type="submission" date="2020-06" db="EMBL/GenBank/DDBJ databases">
        <authorList>
            <person name="Sheffer M."/>
        </authorList>
    </citation>
    <scope>NUCLEOTIDE SEQUENCE</scope>
</reference>
<dbReference type="AlphaFoldDB" id="A0A8T0EI14"/>
<name>A0A8T0EI14_ARGBR</name>
<evidence type="ECO:0000313" key="2">
    <source>
        <dbReference type="Proteomes" id="UP000807504"/>
    </source>
</evidence>
<dbReference type="Proteomes" id="UP000807504">
    <property type="component" value="Unassembled WGS sequence"/>
</dbReference>
<comment type="caution">
    <text evidence="1">The sequence shown here is derived from an EMBL/GenBank/DDBJ whole genome shotgun (WGS) entry which is preliminary data.</text>
</comment>
<proteinExistence type="predicted"/>
<organism evidence="1 2">
    <name type="scientific">Argiope bruennichi</name>
    <name type="common">Wasp spider</name>
    <name type="synonym">Aranea bruennichi</name>
    <dbReference type="NCBI Taxonomy" id="94029"/>
    <lineage>
        <taxon>Eukaryota</taxon>
        <taxon>Metazoa</taxon>
        <taxon>Ecdysozoa</taxon>
        <taxon>Arthropoda</taxon>
        <taxon>Chelicerata</taxon>
        <taxon>Arachnida</taxon>
        <taxon>Araneae</taxon>
        <taxon>Araneomorphae</taxon>
        <taxon>Entelegynae</taxon>
        <taxon>Araneoidea</taxon>
        <taxon>Araneidae</taxon>
        <taxon>Argiope</taxon>
    </lineage>
</organism>
<sequence>MNQLLSPCLGRFKQLLLSIPLVRHAVFPLQIPYCGTSTKTMPELTVTDVSVISDVMFLSRTGFLTFPYCSVLEESCVQPIKE</sequence>
<evidence type="ECO:0000313" key="1">
    <source>
        <dbReference type="EMBL" id="KAF8773480.1"/>
    </source>
</evidence>
<dbReference type="EMBL" id="JABXBU010002227">
    <property type="protein sequence ID" value="KAF8773480.1"/>
    <property type="molecule type" value="Genomic_DNA"/>
</dbReference>